<keyword evidence="3" id="KW-1185">Reference proteome</keyword>
<keyword evidence="1" id="KW-1133">Transmembrane helix</keyword>
<feature type="transmembrane region" description="Helical" evidence="1">
    <location>
        <begin position="274"/>
        <end position="292"/>
    </location>
</feature>
<feature type="transmembrane region" description="Helical" evidence="1">
    <location>
        <begin position="216"/>
        <end position="239"/>
    </location>
</feature>
<comment type="caution">
    <text evidence="2">The sequence shown here is derived from an EMBL/GenBank/DDBJ whole genome shotgun (WGS) entry which is preliminary data.</text>
</comment>
<name>A0ABT6DNJ0_9BACT</name>
<sequence>MKKHFSVKSIVGLSLLVAAAIVTSVTIHEFLHFAVARLLDVPANFLNLTAVGIPNVDVNKFPSHHLLFMNGVAPIFSMLVLGALGFLYCIRKAPQQQGRLYYFVAWITALNVPYLGLQMILSSTRVKFNGTGNDFAAVLGYFDISMNTRIALSVLGYIVFLCLLIPLKKFIFHSQDTITTVPERSIFKRISGASFLLIGFFSVCIGNWLLSDGNSLGMLLLIFGTLGSISIAFVFLIPWRHEKVLSVSAKWLLPGIIGSLLLLPIGIIDGNDYAIFWLVVAPIALGTVYFSSRVPTVVS</sequence>
<evidence type="ECO:0000256" key="1">
    <source>
        <dbReference type="SAM" id="Phobius"/>
    </source>
</evidence>
<protein>
    <recommendedName>
        <fullName evidence="4">Peptidase M50 domain-containing protein</fullName>
    </recommendedName>
</protein>
<dbReference type="Proteomes" id="UP001152321">
    <property type="component" value="Unassembled WGS sequence"/>
</dbReference>
<dbReference type="EMBL" id="JANRMI010000005">
    <property type="protein sequence ID" value="MDG0818057.1"/>
    <property type="molecule type" value="Genomic_DNA"/>
</dbReference>
<gene>
    <name evidence="2" type="ORF">NWE73_16865</name>
</gene>
<feature type="transmembrane region" description="Helical" evidence="1">
    <location>
        <begin position="67"/>
        <end position="88"/>
    </location>
</feature>
<dbReference type="RefSeq" id="WP_277579532.1">
    <property type="nucleotide sequence ID" value="NZ_JANRMI010000005.1"/>
</dbReference>
<proteinExistence type="predicted"/>
<keyword evidence="1" id="KW-0812">Transmembrane</keyword>
<feature type="transmembrane region" description="Helical" evidence="1">
    <location>
        <begin position="251"/>
        <end position="268"/>
    </location>
</feature>
<evidence type="ECO:0008006" key="4">
    <source>
        <dbReference type="Google" id="ProtNLM"/>
    </source>
</evidence>
<feature type="transmembrane region" description="Helical" evidence="1">
    <location>
        <begin position="192"/>
        <end position="210"/>
    </location>
</feature>
<reference evidence="2" key="1">
    <citation type="submission" date="2022-08" db="EMBL/GenBank/DDBJ databases">
        <title>Novel Bdellovibrio Species Isolated from Svalbard: Designation Bdellovibrio svalbardensis.</title>
        <authorList>
            <person name="Mitchell R.J."/>
            <person name="Choi S.Y."/>
        </authorList>
    </citation>
    <scope>NUCLEOTIDE SEQUENCE</scope>
    <source>
        <strain evidence="2">PAP01</strain>
    </source>
</reference>
<evidence type="ECO:0000313" key="3">
    <source>
        <dbReference type="Proteomes" id="UP001152321"/>
    </source>
</evidence>
<accession>A0ABT6DNJ0</accession>
<keyword evidence="1" id="KW-0472">Membrane</keyword>
<evidence type="ECO:0000313" key="2">
    <source>
        <dbReference type="EMBL" id="MDG0818057.1"/>
    </source>
</evidence>
<feature type="transmembrane region" description="Helical" evidence="1">
    <location>
        <begin position="100"/>
        <end position="121"/>
    </location>
</feature>
<organism evidence="2 3">
    <name type="scientific">Bdellovibrio svalbardensis</name>
    <dbReference type="NCBI Taxonomy" id="2972972"/>
    <lineage>
        <taxon>Bacteria</taxon>
        <taxon>Pseudomonadati</taxon>
        <taxon>Bdellovibrionota</taxon>
        <taxon>Bdellovibrionia</taxon>
        <taxon>Bdellovibrionales</taxon>
        <taxon>Pseudobdellovibrionaceae</taxon>
        <taxon>Bdellovibrio</taxon>
    </lineage>
</organism>
<feature type="transmembrane region" description="Helical" evidence="1">
    <location>
        <begin position="150"/>
        <end position="171"/>
    </location>
</feature>